<dbReference type="GO" id="GO:0000981">
    <property type="term" value="F:DNA-binding transcription factor activity, RNA polymerase II-specific"/>
    <property type="evidence" value="ECO:0007669"/>
    <property type="project" value="InterPro"/>
</dbReference>
<dbReference type="InterPro" id="IPR001451">
    <property type="entry name" value="Hexapep"/>
</dbReference>
<feature type="region of interest" description="Disordered" evidence="7">
    <location>
        <begin position="320"/>
        <end position="518"/>
    </location>
</feature>
<keyword evidence="6" id="KW-0539">Nucleus</keyword>
<dbReference type="SMART" id="SM00066">
    <property type="entry name" value="GAL4"/>
    <property type="match status" value="1"/>
</dbReference>
<feature type="compositionally biased region" description="Polar residues" evidence="7">
    <location>
        <begin position="396"/>
        <end position="413"/>
    </location>
</feature>
<feature type="region of interest" description="Disordered" evidence="7">
    <location>
        <begin position="45"/>
        <end position="287"/>
    </location>
</feature>
<evidence type="ECO:0000313" key="9">
    <source>
        <dbReference type="EMBL" id="KKY23856.1"/>
    </source>
</evidence>
<dbReference type="OrthoDB" id="25818at2759"/>
<evidence type="ECO:0000313" key="10">
    <source>
        <dbReference type="Proteomes" id="UP000053317"/>
    </source>
</evidence>
<keyword evidence="2" id="KW-0808">Transferase</keyword>
<keyword evidence="4" id="KW-0238">DNA-binding</keyword>
<keyword evidence="10" id="KW-1185">Reference proteome</keyword>
<dbReference type="Proteomes" id="UP000053317">
    <property type="component" value="Unassembled WGS sequence"/>
</dbReference>
<evidence type="ECO:0000256" key="1">
    <source>
        <dbReference type="ARBA" id="ARBA00007274"/>
    </source>
</evidence>
<dbReference type="Pfam" id="PF14602">
    <property type="entry name" value="Hexapep_2"/>
    <property type="match status" value="2"/>
</dbReference>
<accession>A0A0G2EP42</accession>
<reference evidence="9 10" key="1">
    <citation type="submission" date="2015-05" db="EMBL/GenBank/DDBJ databases">
        <title>Distinctive expansion of gene families associated with plant cell wall degradation and secondary metabolism in the genomes of grapevine trunk pathogens.</title>
        <authorList>
            <person name="Lawrence D.P."/>
            <person name="Travadon R."/>
            <person name="Rolshausen P.E."/>
            <person name="Baumgartner K."/>
        </authorList>
    </citation>
    <scope>NUCLEOTIDE SEQUENCE [LARGE SCALE GENOMIC DNA]</scope>
    <source>
        <strain evidence="9">UCRPC4</strain>
    </source>
</reference>
<reference evidence="9 10" key="2">
    <citation type="submission" date="2015-05" db="EMBL/GenBank/DDBJ databases">
        <authorList>
            <person name="Morales-Cruz A."/>
            <person name="Amrine K.C."/>
            <person name="Cantu D."/>
        </authorList>
    </citation>
    <scope>NUCLEOTIDE SEQUENCE [LARGE SCALE GENOMIC DNA]</scope>
    <source>
        <strain evidence="9">UCRPC4</strain>
    </source>
</reference>
<dbReference type="GO" id="GO:0008374">
    <property type="term" value="F:O-acyltransferase activity"/>
    <property type="evidence" value="ECO:0007669"/>
    <property type="project" value="TreeGrafter"/>
</dbReference>
<dbReference type="GO" id="GO:0008270">
    <property type="term" value="F:zinc ion binding"/>
    <property type="evidence" value="ECO:0007669"/>
    <property type="project" value="InterPro"/>
</dbReference>
<feature type="compositionally biased region" description="Polar residues" evidence="7">
    <location>
        <begin position="161"/>
        <end position="173"/>
    </location>
</feature>
<evidence type="ECO:0000256" key="5">
    <source>
        <dbReference type="ARBA" id="ARBA00023163"/>
    </source>
</evidence>
<dbReference type="PROSITE" id="PS50048">
    <property type="entry name" value="ZN2_CY6_FUNGAL_2"/>
    <property type="match status" value="1"/>
</dbReference>
<comment type="caution">
    <text evidence="9">The sequence shown here is derived from an EMBL/GenBank/DDBJ whole genome shotgun (WGS) entry which is preliminary data.</text>
</comment>
<dbReference type="InterPro" id="IPR024688">
    <property type="entry name" value="Mac_dom"/>
</dbReference>
<organism evidence="9 10">
    <name type="scientific">Phaeomoniella chlamydospora</name>
    <name type="common">Phaeoacremonium chlamydosporum</name>
    <dbReference type="NCBI Taxonomy" id="158046"/>
    <lineage>
        <taxon>Eukaryota</taxon>
        <taxon>Fungi</taxon>
        <taxon>Dikarya</taxon>
        <taxon>Ascomycota</taxon>
        <taxon>Pezizomycotina</taxon>
        <taxon>Eurotiomycetes</taxon>
        <taxon>Chaetothyriomycetidae</taxon>
        <taxon>Phaeomoniellales</taxon>
        <taxon>Phaeomoniellaceae</taxon>
        <taxon>Phaeomoniella</taxon>
    </lineage>
</organism>
<protein>
    <submittedName>
        <fullName evidence="9">Putative c6 zinc finger domain protein</fullName>
    </submittedName>
</protein>
<dbReference type="PANTHER" id="PTHR23416:SF76">
    <property type="entry name" value="ZN(II)2CYS6 TRANSCRIPTION FACTOR (EUROFUNG)"/>
    <property type="match status" value="1"/>
</dbReference>
<dbReference type="Pfam" id="PF12464">
    <property type="entry name" value="Mac"/>
    <property type="match status" value="1"/>
</dbReference>
<dbReference type="Gene3D" id="2.160.10.10">
    <property type="entry name" value="Hexapeptide repeat proteins"/>
    <property type="match status" value="1"/>
</dbReference>
<dbReference type="AlphaFoldDB" id="A0A0G2EP42"/>
<dbReference type="PROSITE" id="PS00463">
    <property type="entry name" value="ZN2_CY6_FUNGAL_1"/>
    <property type="match status" value="1"/>
</dbReference>
<dbReference type="CDD" id="cd00067">
    <property type="entry name" value="GAL4"/>
    <property type="match status" value="1"/>
</dbReference>
<dbReference type="Pfam" id="PF00172">
    <property type="entry name" value="Zn_clus"/>
    <property type="match status" value="1"/>
</dbReference>
<dbReference type="PANTHER" id="PTHR23416">
    <property type="entry name" value="SIALIC ACID SYNTHASE-RELATED"/>
    <property type="match status" value="1"/>
</dbReference>
<name>A0A0G2EP42_PHACM</name>
<dbReference type="GO" id="GO:0016407">
    <property type="term" value="F:acetyltransferase activity"/>
    <property type="evidence" value="ECO:0007669"/>
    <property type="project" value="InterPro"/>
</dbReference>
<dbReference type="SUPFAM" id="SSF57701">
    <property type="entry name" value="Zn2/Cys6 DNA-binding domain"/>
    <property type="match status" value="1"/>
</dbReference>
<feature type="compositionally biased region" description="Polar residues" evidence="7">
    <location>
        <begin position="81"/>
        <end position="97"/>
    </location>
</feature>
<evidence type="ECO:0000256" key="4">
    <source>
        <dbReference type="ARBA" id="ARBA00023125"/>
    </source>
</evidence>
<feature type="compositionally biased region" description="Low complexity" evidence="7">
    <location>
        <begin position="479"/>
        <end position="490"/>
    </location>
</feature>
<feature type="domain" description="Zn(2)-C6 fungal-type" evidence="8">
    <location>
        <begin position="288"/>
        <end position="316"/>
    </location>
</feature>
<proteinExistence type="inferred from homology"/>
<comment type="similarity">
    <text evidence="1">Belongs to the transferase hexapeptide repeat family.</text>
</comment>
<evidence type="ECO:0000256" key="2">
    <source>
        <dbReference type="ARBA" id="ARBA00022679"/>
    </source>
</evidence>
<dbReference type="Gene3D" id="4.10.240.10">
    <property type="entry name" value="Zn(2)-C6 fungal-type DNA-binding domain"/>
    <property type="match status" value="1"/>
</dbReference>
<feature type="compositionally biased region" description="Polar residues" evidence="7">
    <location>
        <begin position="460"/>
        <end position="476"/>
    </location>
</feature>
<evidence type="ECO:0000259" key="8">
    <source>
        <dbReference type="PROSITE" id="PS50048"/>
    </source>
</evidence>
<dbReference type="SMART" id="SM01266">
    <property type="entry name" value="Mac"/>
    <property type="match status" value="1"/>
</dbReference>
<dbReference type="GO" id="GO:0003677">
    <property type="term" value="F:DNA binding"/>
    <property type="evidence" value="ECO:0007669"/>
    <property type="project" value="UniProtKB-KW"/>
</dbReference>
<gene>
    <name evidence="9" type="ORF">UCRPC4_g02669</name>
</gene>
<keyword evidence="3" id="KW-0805">Transcription regulation</keyword>
<feature type="compositionally biased region" description="Polar residues" evidence="7">
    <location>
        <begin position="320"/>
        <end position="329"/>
    </location>
</feature>
<dbReference type="Pfam" id="PF16628">
    <property type="entry name" value="Mac_assoc"/>
    <property type="match status" value="1"/>
</dbReference>
<dbReference type="InterPro" id="IPR001138">
    <property type="entry name" value="Zn2Cys6_DnaBD"/>
</dbReference>
<dbReference type="InterPro" id="IPR011004">
    <property type="entry name" value="Trimer_LpxA-like_sf"/>
</dbReference>
<dbReference type="InterPro" id="IPR036864">
    <property type="entry name" value="Zn2-C6_fun-type_DNA-bd_sf"/>
</dbReference>
<evidence type="ECO:0000256" key="7">
    <source>
        <dbReference type="SAM" id="MobiDB-lite"/>
    </source>
</evidence>
<dbReference type="InterPro" id="IPR051159">
    <property type="entry name" value="Hexapeptide_acetyltransf"/>
</dbReference>
<dbReference type="SUPFAM" id="SSF51161">
    <property type="entry name" value="Trimeric LpxA-like enzymes"/>
    <property type="match status" value="1"/>
</dbReference>
<dbReference type="EMBL" id="LCWF01000064">
    <property type="protein sequence ID" value="KKY23856.1"/>
    <property type="molecule type" value="Genomic_DNA"/>
</dbReference>
<sequence length="736" mass="81065">MSGGVSIGSAGSHRDQRLSAFTSINGSFQRGSHGETHIMGDTITVQTNMQSAYEHGRGSSRPTPPPSRQENSYAEYRDNASDQQQQLPSPTETSVNSMKRKRSMSEDDRQTPSPSQVHRPATAEGRQEQYGRQEYVQQPVHATQVPPPDDLRETNLDDMKQQSARTSQASPTLGQREPFDQNGRAYTEPGSAESERSNNAFALNGGNPWPRPTSYPTMYRPESQHASENPSHDAGQRDDNCQDQNQGNWNFSAPSEGGDENEGSYADSIHAQLGPKRKRNFSNRTKTGCMTCRRRKKKCDEAHPFCQNCSRGGFKCEGYSSRTPWSKPNQPKVPIPLQSKDGYSEPHQDSTYPPEPQSAHPSQPPISSLVHGNQVPRPLVQESHEPLRAGYMPSPASANSTTQPTYTWPSNAHPTFHSDRPTKPEFRDLPPLHNPTRTEGPRDYGNVPPISEMSRGPHSASHTASSMQWTNPSPSDARTPYSAGPSATSTAPPPIDTRITAPRPPISHETPHAPQLPMTLGEESEKDKMVRGRLFRFMDALLQEERAKCREALWRLNNAGNPQFGISEREKIRLLKQVLCIQPRDHAGGAHVPSPSSRLQISGSVGPNAHVELPFKCHYGYNITIGEDAYIGENCFILDACAVTIGAKTWIGSNVTILTAMAHTDLQHRQGANSSWQGKGVIIEEDVYIGAGSTIYPGVRLQRGAFVEPGSIVKTDQSQYGYLGYKPVYLSQGVPP</sequence>
<feature type="compositionally biased region" description="Polar residues" evidence="7">
    <location>
        <begin position="242"/>
        <end position="253"/>
    </location>
</feature>
<evidence type="ECO:0000256" key="3">
    <source>
        <dbReference type="ARBA" id="ARBA00023015"/>
    </source>
</evidence>
<feature type="compositionally biased region" description="Basic and acidic residues" evidence="7">
    <location>
        <begin position="222"/>
        <end position="240"/>
    </location>
</feature>
<feature type="compositionally biased region" description="Basic and acidic residues" evidence="7">
    <location>
        <begin position="149"/>
        <end position="160"/>
    </location>
</feature>
<keyword evidence="5" id="KW-0804">Transcription</keyword>
<feature type="compositionally biased region" description="Basic and acidic residues" evidence="7">
    <location>
        <begin position="416"/>
        <end position="430"/>
    </location>
</feature>
<evidence type="ECO:0000256" key="6">
    <source>
        <dbReference type="ARBA" id="ARBA00023242"/>
    </source>
</evidence>